<dbReference type="EMBL" id="JAYMYQ010000009">
    <property type="protein sequence ID" value="KAK7313201.1"/>
    <property type="molecule type" value="Genomic_DNA"/>
</dbReference>
<keyword evidence="3" id="KW-1185">Reference proteome</keyword>
<name>A0AAN9KAT3_CANGL</name>
<organism evidence="2 3">
    <name type="scientific">Canavalia gladiata</name>
    <name type="common">Sword bean</name>
    <name type="synonym">Dolichos gladiatus</name>
    <dbReference type="NCBI Taxonomy" id="3824"/>
    <lineage>
        <taxon>Eukaryota</taxon>
        <taxon>Viridiplantae</taxon>
        <taxon>Streptophyta</taxon>
        <taxon>Embryophyta</taxon>
        <taxon>Tracheophyta</taxon>
        <taxon>Spermatophyta</taxon>
        <taxon>Magnoliopsida</taxon>
        <taxon>eudicotyledons</taxon>
        <taxon>Gunneridae</taxon>
        <taxon>Pentapetalae</taxon>
        <taxon>rosids</taxon>
        <taxon>fabids</taxon>
        <taxon>Fabales</taxon>
        <taxon>Fabaceae</taxon>
        <taxon>Papilionoideae</taxon>
        <taxon>50 kb inversion clade</taxon>
        <taxon>NPAAA clade</taxon>
        <taxon>indigoferoid/millettioid clade</taxon>
        <taxon>Phaseoleae</taxon>
        <taxon>Canavalia</taxon>
    </lineage>
</organism>
<reference evidence="2 3" key="1">
    <citation type="submission" date="2024-01" db="EMBL/GenBank/DDBJ databases">
        <title>The genomes of 5 underutilized Papilionoideae crops provide insights into root nodulation and disease resistanc.</title>
        <authorList>
            <person name="Jiang F."/>
        </authorList>
    </citation>
    <scope>NUCLEOTIDE SEQUENCE [LARGE SCALE GENOMIC DNA]</scope>
    <source>
        <strain evidence="2">LVBAO_FW01</strain>
        <tissue evidence="2">Leaves</tissue>
    </source>
</reference>
<evidence type="ECO:0000256" key="1">
    <source>
        <dbReference type="SAM" id="MobiDB-lite"/>
    </source>
</evidence>
<feature type="compositionally biased region" description="Basic residues" evidence="1">
    <location>
        <begin position="26"/>
        <end position="40"/>
    </location>
</feature>
<evidence type="ECO:0000313" key="2">
    <source>
        <dbReference type="EMBL" id="KAK7313201.1"/>
    </source>
</evidence>
<feature type="compositionally biased region" description="Polar residues" evidence="1">
    <location>
        <begin position="1"/>
        <end position="11"/>
    </location>
</feature>
<protein>
    <submittedName>
        <fullName evidence="2">Uncharacterized protein</fullName>
    </submittedName>
</protein>
<dbReference type="AlphaFoldDB" id="A0AAN9KAT3"/>
<evidence type="ECO:0000313" key="3">
    <source>
        <dbReference type="Proteomes" id="UP001367508"/>
    </source>
</evidence>
<gene>
    <name evidence="2" type="ORF">VNO77_37719</name>
</gene>
<accession>A0AAN9KAT3</accession>
<comment type="caution">
    <text evidence="2">The sequence shown here is derived from an EMBL/GenBank/DDBJ whole genome shotgun (WGS) entry which is preliminary data.</text>
</comment>
<sequence length="115" mass="12998">MRRFTSRSTAPDHQGPAVARFGALVRKGRQRHSPPARHHQQWSSSGYTRGPPGDEMVEDSQTSVRGLLRHTKKQGGRQEPSHDMSRHGDEDTGSESQFCRENDEPLDDLLMHGRN</sequence>
<feature type="compositionally biased region" description="Basic and acidic residues" evidence="1">
    <location>
        <begin position="79"/>
        <end position="90"/>
    </location>
</feature>
<feature type="region of interest" description="Disordered" evidence="1">
    <location>
        <begin position="1"/>
        <end position="115"/>
    </location>
</feature>
<proteinExistence type="predicted"/>
<dbReference type="Proteomes" id="UP001367508">
    <property type="component" value="Unassembled WGS sequence"/>
</dbReference>